<dbReference type="Pfam" id="PF01037">
    <property type="entry name" value="AsnC_trans_reg"/>
    <property type="match status" value="1"/>
</dbReference>
<evidence type="ECO:0000313" key="5">
    <source>
        <dbReference type="EMBL" id="SDN98174.1"/>
    </source>
</evidence>
<dbReference type="STRING" id="745820.SAMN04488053_10590"/>
<dbReference type="SUPFAM" id="SSF54909">
    <property type="entry name" value="Dimeric alpha+beta barrel"/>
    <property type="match status" value="1"/>
</dbReference>
<dbReference type="SMART" id="SM00344">
    <property type="entry name" value="HTH_ASNC"/>
    <property type="match status" value="1"/>
</dbReference>
<accession>A0A1H0FUB5</accession>
<gene>
    <name evidence="5" type="ORF">SAMN04488053_10590</name>
</gene>
<evidence type="ECO:0000259" key="4">
    <source>
        <dbReference type="PROSITE" id="PS50956"/>
    </source>
</evidence>
<protein>
    <submittedName>
        <fullName evidence="5">Lrp/AsnC family transcriptional regulator, leucine-responsive regulatory protein</fullName>
    </submittedName>
</protein>
<dbReference type="OrthoDB" id="34294at2"/>
<dbReference type="PANTHER" id="PTHR30154:SF53">
    <property type="entry name" value="HTH-TYPE TRANSCRIPTIONAL REGULATOR LRPC"/>
    <property type="match status" value="1"/>
</dbReference>
<dbReference type="CDD" id="cd00090">
    <property type="entry name" value="HTH_ARSR"/>
    <property type="match status" value="1"/>
</dbReference>
<evidence type="ECO:0000313" key="6">
    <source>
        <dbReference type="Proteomes" id="UP000198778"/>
    </source>
</evidence>
<dbReference type="Proteomes" id="UP000198778">
    <property type="component" value="Unassembled WGS sequence"/>
</dbReference>
<keyword evidence="2" id="KW-0238">DNA-binding</keyword>
<dbReference type="InterPro" id="IPR036390">
    <property type="entry name" value="WH_DNA-bd_sf"/>
</dbReference>
<dbReference type="InterPro" id="IPR011008">
    <property type="entry name" value="Dimeric_a/b-barrel"/>
</dbReference>
<proteinExistence type="predicted"/>
<dbReference type="Gene3D" id="3.30.70.920">
    <property type="match status" value="1"/>
</dbReference>
<evidence type="ECO:0000256" key="2">
    <source>
        <dbReference type="ARBA" id="ARBA00023125"/>
    </source>
</evidence>
<keyword evidence="3" id="KW-0804">Transcription</keyword>
<dbReference type="PANTHER" id="PTHR30154">
    <property type="entry name" value="LEUCINE-RESPONSIVE REGULATORY PROTEIN"/>
    <property type="match status" value="1"/>
</dbReference>
<dbReference type="InterPro" id="IPR019887">
    <property type="entry name" value="Tscrpt_reg_AsnC/Lrp_C"/>
</dbReference>
<reference evidence="6" key="1">
    <citation type="submission" date="2016-10" db="EMBL/GenBank/DDBJ databases">
        <authorList>
            <person name="Varghese N."/>
            <person name="Submissions S."/>
        </authorList>
    </citation>
    <scope>NUCLEOTIDE SEQUENCE [LARGE SCALE GENOMIC DNA]</scope>
    <source>
        <strain evidence="6">CGMCC 1.10369</strain>
    </source>
</reference>
<dbReference type="InterPro" id="IPR000485">
    <property type="entry name" value="AsnC-type_HTH_dom"/>
</dbReference>
<dbReference type="SUPFAM" id="SSF46785">
    <property type="entry name" value="Winged helix' DNA-binding domain"/>
    <property type="match status" value="1"/>
</dbReference>
<dbReference type="EMBL" id="FNIL01000005">
    <property type="protein sequence ID" value="SDN98174.1"/>
    <property type="molecule type" value="Genomic_DNA"/>
</dbReference>
<keyword evidence="1" id="KW-0805">Transcription regulation</keyword>
<dbReference type="GO" id="GO:0043565">
    <property type="term" value="F:sequence-specific DNA binding"/>
    <property type="evidence" value="ECO:0007669"/>
    <property type="project" value="InterPro"/>
</dbReference>
<dbReference type="PRINTS" id="PR00033">
    <property type="entry name" value="HTHASNC"/>
</dbReference>
<dbReference type="InterPro" id="IPR019888">
    <property type="entry name" value="Tscrpt_reg_AsnC-like"/>
</dbReference>
<dbReference type="AlphaFoldDB" id="A0A1H0FUB5"/>
<feature type="domain" description="HTH asnC-type" evidence="4">
    <location>
        <begin position="1"/>
        <end position="62"/>
    </location>
</feature>
<keyword evidence="6" id="KW-1185">Reference proteome</keyword>
<dbReference type="Pfam" id="PF13412">
    <property type="entry name" value="HTH_24"/>
    <property type="match status" value="1"/>
</dbReference>
<dbReference type="RefSeq" id="WP_090842814.1">
    <property type="nucleotide sequence ID" value="NZ_FNIL01000005.1"/>
</dbReference>
<dbReference type="InterPro" id="IPR011991">
    <property type="entry name" value="ArsR-like_HTH"/>
</dbReference>
<evidence type="ECO:0000256" key="1">
    <source>
        <dbReference type="ARBA" id="ARBA00023015"/>
    </source>
</evidence>
<dbReference type="PROSITE" id="PS50956">
    <property type="entry name" value="HTH_ASNC_2"/>
    <property type="match status" value="1"/>
</dbReference>
<sequence>MDKIDIEMLRLLQEDSRMTVSQLSKQLALSRPSVTERMHRLQEKGIIEEFTARVSPAAIGRATIIFIQLSELKITPQEFEKRIKEEKDIIECHRVTGQTSYFIKAAVSKIEGLGMLVDRLIPFGNINTSIVLASPIPYRHLLPEQE</sequence>
<dbReference type="Gene3D" id="1.10.10.10">
    <property type="entry name" value="Winged helix-like DNA-binding domain superfamily/Winged helix DNA-binding domain"/>
    <property type="match status" value="1"/>
</dbReference>
<dbReference type="GO" id="GO:0005829">
    <property type="term" value="C:cytosol"/>
    <property type="evidence" value="ECO:0007669"/>
    <property type="project" value="TreeGrafter"/>
</dbReference>
<name>A0A1H0FUB5_9BACI</name>
<dbReference type="InterPro" id="IPR036388">
    <property type="entry name" value="WH-like_DNA-bd_sf"/>
</dbReference>
<dbReference type="GO" id="GO:0043200">
    <property type="term" value="P:response to amino acid"/>
    <property type="evidence" value="ECO:0007669"/>
    <property type="project" value="TreeGrafter"/>
</dbReference>
<evidence type="ECO:0000256" key="3">
    <source>
        <dbReference type="ARBA" id="ARBA00023163"/>
    </source>
</evidence>
<organism evidence="5 6">
    <name type="scientific">Alkalicoccus daliensis</name>
    <dbReference type="NCBI Taxonomy" id="745820"/>
    <lineage>
        <taxon>Bacteria</taxon>
        <taxon>Bacillati</taxon>
        <taxon>Bacillota</taxon>
        <taxon>Bacilli</taxon>
        <taxon>Bacillales</taxon>
        <taxon>Bacillaceae</taxon>
        <taxon>Alkalicoccus</taxon>
    </lineage>
</organism>